<dbReference type="EMBL" id="JAHRIO010024814">
    <property type="protein sequence ID" value="MEQ2166645.1"/>
    <property type="molecule type" value="Genomic_DNA"/>
</dbReference>
<evidence type="ECO:0000313" key="2">
    <source>
        <dbReference type="Proteomes" id="UP001476798"/>
    </source>
</evidence>
<accession>A0ABV0N5H4</accession>
<gene>
    <name evidence="1" type="ORF">GOODEAATRI_030452</name>
</gene>
<reference evidence="1 2" key="1">
    <citation type="submission" date="2021-06" db="EMBL/GenBank/DDBJ databases">
        <authorList>
            <person name="Palmer J.M."/>
        </authorList>
    </citation>
    <scope>NUCLEOTIDE SEQUENCE [LARGE SCALE GENOMIC DNA]</scope>
    <source>
        <strain evidence="1 2">GA_2019</strain>
        <tissue evidence="1">Muscle</tissue>
    </source>
</reference>
<name>A0ABV0N5H4_9TELE</name>
<proteinExistence type="predicted"/>
<evidence type="ECO:0000313" key="1">
    <source>
        <dbReference type="EMBL" id="MEQ2166645.1"/>
    </source>
</evidence>
<dbReference type="Proteomes" id="UP001476798">
    <property type="component" value="Unassembled WGS sequence"/>
</dbReference>
<sequence length="102" mass="11021">MGFTGICCGSFILYFTCSPKVPFWSSLIRAHNFCCRSAFTLPPLVVVLWTAVDVCSSFRVTMNLLVASLINVLLAQPVSLGGRPCLGRSAVGPSSLHVHMMD</sequence>
<comment type="caution">
    <text evidence="1">The sequence shown here is derived from an EMBL/GenBank/DDBJ whole genome shotgun (WGS) entry which is preliminary data.</text>
</comment>
<organism evidence="1 2">
    <name type="scientific">Goodea atripinnis</name>
    <dbReference type="NCBI Taxonomy" id="208336"/>
    <lineage>
        <taxon>Eukaryota</taxon>
        <taxon>Metazoa</taxon>
        <taxon>Chordata</taxon>
        <taxon>Craniata</taxon>
        <taxon>Vertebrata</taxon>
        <taxon>Euteleostomi</taxon>
        <taxon>Actinopterygii</taxon>
        <taxon>Neopterygii</taxon>
        <taxon>Teleostei</taxon>
        <taxon>Neoteleostei</taxon>
        <taxon>Acanthomorphata</taxon>
        <taxon>Ovalentaria</taxon>
        <taxon>Atherinomorphae</taxon>
        <taxon>Cyprinodontiformes</taxon>
        <taxon>Goodeidae</taxon>
        <taxon>Goodea</taxon>
    </lineage>
</organism>
<keyword evidence="2" id="KW-1185">Reference proteome</keyword>
<protein>
    <submittedName>
        <fullName evidence="1">Uncharacterized protein</fullName>
    </submittedName>
</protein>